<dbReference type="Pfam" id="PF05699">
    <property type="entry name" value="Dimer_Tnp_hAT"/>
    <property type="match status" value="1"/>
</dbReference>
<evidence type="ECO:0000313" key="5">
    <source>
        <dbReference type="Proteomes" id="UP001443914"/>
    </source>
</evidence>
<organism evidence="4 5">
    <name type="scientific">Saponaria officinalis</name>
    <name type="common">Common soapwort</name>
    <name type="synonym">Lychnis saponaria</name>
    <dbReference type="NCBI Taxonomy" id="3572"/>
    <lineage>
        <taxon>Eukaryota</taxon>
        <taxon>Viridiplantae</taxon>
        <taxon>Streptophyta</taxon>
        <taxon>Embryophyta</taxon>
        <taxon>Tracheophyta</taxon>
        <taxon>Spermatophyta</taxon>
        <taxon>Magnoliopsida</taxon>
        <taxon>eudicotyledons</taxon>
        <taxon>Gunneridae</taxon>
        <taxon>Pentapetalae</taxon>
        <taxon>Caryophyllales</taxon>
        <taxon>Caryophyllaceae</taxon>
        <taxon>Caryophylleae</taxon>
        <taxon>Saponaria</taxon>
    </lineage>
</organism>
<keyword evidence="5" id="KW-1185">Reference proteome</keyword>
<dbReference type="PANTHER" id="PTHR11697:SF230">
    <property type="entry name" value="ZINC FINGER, MYM DOMAIN CONTAINING 1"/>
    <property type="match status" value="1"/>
</dbReference>
<dbReference type="PANTHER" id="PTHR11697">
    <property type="entry name" value="GENERAL TRANSCRIPTION FACTOR 2-RELATED ZINC FINGER PROTEIN"/>
    <property type="match status" value="1"/>
</dbReference>
<comment type="caution">
    <text evidence="4">The sequence shown here is derived from an EMBL/GenBank/DDBJ whole genome shotgun (WGS) entry which is preliminary data.</text>
</comment>
<evidence type="ECO:0000259" key="2">
    <source>
        <dbReference type="Pfam" id="PF05699"/>
    </source>
</evidence>
<dbReference type="EMBL" id="JBDFQZ010000007">
    <property type="protein sequence ID" value="KAK9705060.1"/>
    <property type="molecule type" value="Genomic_DNA"/>
</dbReference>
<evidence type="ECO:0000256" key="1">
    <source>
        <dbReference type="SAM" id="Phobius"/>
    </source>
</evidence>
<sequence>MEKAQRKFKAECDGFSTWSRTGAFNNHVGNHKSAHNNAMRDLDNFKKQKYSIVSRFENHSAATKSAYLTRLEASIKTARFLLLQGLSFRSHNEKETSLNRGNFIELLKFLAQHDQNIAKVVLENAPKNCILASSKIQKQIVNACAMDTTMKIVKELDGNFFGILADESADIADKEQMALCLRFVDKKEQVQERFFGIVHVEQDIVNAVKLVDVTKGSLQRIRDNGWDAHMEKVSIFCFKHDIDIPDMDDLYVIPGRHRRGRREVNNLQHFRAEVFLSVIDQIWTEFNDRFNEKGKELLVCMSCFNPQNRFASFDTKKLLQLAEFYPYEFSRKDLLYFEYQLDTFKYDVQNDNRFWNLKTLNELSMKLVKTMKHLTHSKVYMLLKIVLVLPVATTTVERAFSAMFFIKYRLRNSMGDEYLNDCLVTFLERDVFMNVTNDEIVKQFLDMRTRRIM</sequence>
<dbReference type="Pfam" id="PF14291">
    <property type="entry name" value="DUF4371"/>
    <property type="match status" value="1"/>
</dbReference>
<evidence type="ECO:0000313" key="4">
    <source>
        <dbReference type="EMBL" id="KAK9705060.1"/>
    </source>
</evidence>
<dbReference type="SUPFAM" id="SSF53098">
    <property type="entry name" value="Ribonuclease H-like"/>
    <property type="match status" value="1"/>
</dbReference>
<dbReference type="InterPro" id="IPR012337">
    <property type="entry name" value="RNaseH-like_sf"/>
</dbReference>
<gene>
    <name evidence="4" type="ORF">RND81_07G030800</name>
</gene>
<dbReference type="AlphaFoldDB" id="A0AAW1JLK6"/>
<protein>
    <submittedName>
        <fullName evidence="4">Uncharacterized protein</fullName>
    </submittedName>
</protein>
<dbReference type="InterPro" id="IPR055298">
    <property type="entry name" value="AtLOH3-like"/>
</dbReference>
<reference evidence="4" key="1">
    <citation type="submission" date="2024-03" db="EMBL/GenBank/DDBJ databases">
        <title>WGS assembly of Saponaria officinalis var. Norfolk2.</title>
        <authorList>
            <person name="Jenkins J."/>
            <person name="Shu S."/>
            <person name="Grimwood J."/>
            <person name="Barry K."/>
            <person name="Goodstein D."/>
            <person name="Schmutz J."/>
            <person name="Leebens-Mack J."/>
            <person name="Osbourn A."/>
        </authorList>
    </citation>
    <scope>NUCLEOTIDE SEQUENCE [LARGE SCALE GENOMIC DNA]</scope>
    <source>
        <strain evidence="4">JIC</strain>
    </source>
</reference>
<dbReference type="Proteomes" id="UP001443914">
    <property type="component" value="Unassembled WGS sequence"/>
</dbReference>
<feature type="domain" description="DUF4371" evidence="3">
    <location>
        <begin position="13"/>
        <end position="227"/>
    </location>
</feature>
<dbReference type="InterPro" id="IPR025398">
    <property type="entry name" value="DUF4371"/>
</dbReference>
<dbReference type="GO" id="GO:0046983">
    <property type="term" value="F:protein dimerization activity"/>
    <property type="evidence" value="ECO:0007669"/>
    <property type="project" value="InterPro"/>
</dbReference>
<keyword evidence="1" id="KW-0812">Transmembrane</keyword>
<keyword evidence="1" id="KW-0472">Membrane</keyword>
<dbReference type="InterPro" id="IPR008906">
    <property type="entry name" value="HATC_C_dom"/>
</dbReference>
<accession>A0AAW1JLK6</accession>
<evidence type="ECO:0000259" key="3">
    <source>
        <dbReference type="Pfam" id="PF14291"/>
    </source>
</evidence>
<feature type="transmembrane region" description="Helical" evidence="1">
    <location>
        <begin position="379"/>
        <end position="406"/>
    </location>
</feature>
<name>A0AAW1JLK6_SAPOF</name>
<proteinExistence type="predicted"/>
<feature type="domain" description="HAT C-terminal dimerisation" evidence="2">
    <location>
        <begin position="379"/>
        <end position="430"/>
    </location>
</feature>
<keyword evidence="1" id="KW-1133">Transmembrane helix</keyword>